<proteinExistence type="predicted"/>
<comment type="caution">
    <text evidence="1">The sequence shown here is derived from an EMBL/GenBank/DDBJ whole genome shotgun (WGS) entry which is preliminary data.</text>
</comment>
<gene>
    <name evidence="1" type="ORF">SDC9_160220</name>
</gene>
<dbReference type="AlphaFoldDB" id="A0A645FG23"/>
<reference evidence="1" key="1">
    <citation type="submission" date="2019-08" db="EMBL/GenBank/DDBJ databases">
        <authorList>
            <person name="Kucharzyk K."/>
            <person name="Murdoch R.W."/>
            <person name="Higgins S."/>
            <person name="Loffler F."/>
        </authorList>
    </citation>
    <scope>NUCLEOTIDE SEQUENCE</scope>
</reference>
<dbReference type="EMBL" id="VSSQ01059322">
    <property type="protein sequence ID" value="MPN12900.1"/>
    <property type="molecule type" value="Genomic_DNA"/>
</dbReference>
<evidence type="ECO:0000313" key="1">
    <source>
        <dbReference type="EMBL" id="MPN12900.1"/>
    </source>
</evidence>
<accession>A0A645FG23</accession>
<organism evidence="1">
    <name type="scientific">bioreactor metagenome</name>
    <dbReference type="NCBI Taxonomy" id="1076179"/>
    <lineage>
        <taxon>unclassified sequences</taxon>
        <taxon>metagenomes</taxon>
        <taxon>ecological metagenomes</taxon>
    </lineage>
</organism>
<sequence length="78" mass="9210">MEAVDSIEDVPVLYLDMGKSDENRQNILQFEDELSSLGVVHDFYQFIGFHEEKYWSAHVEDYLRWYSVHLSPGENQVN</sequence>
<name>A0A645FG23_9ZZZZ</name>
<dbReference type="InterPro" id="IPR029058">
    <property type="entry name" value="AB_hydrolase_fold"/>
</dbReference>
<dbReference type="Gene3D" id="3.40.50.1820">
    <property type="entry name" value="alpha/beta hydrolase"/>
    <property type="match status" value="1"/>
</dbReference>
<protein>
    <submittedName>
        <fullName evidence="1">Uncharacterized protein</fullName>
    </submittedName>
</protein>